<evidence type="ECO:0000313" key="5">
    <source>
        <dbReference type="EMBL" id="USW55270.1"/>
    </source>
</evidence>
<keyword evidence="3" id="KW-0521">NADP</keyword>
<dbReference type="PANTHER" id="PTHR43098:SF5">
    <property type="entry name" value="DUAL-FUNCTIONAL MONOOXYGENASE_METHYLTRANSFERASE PSOF"/>
    <property type="match status" value="1"/>
</dbReference>
<keyword evidence="6" id="KW-1185">Reference proteome</keyword>
<keyword evidence="5" id="KW-0503">Monooxygenase</keyword>
<evidence type="ECO:0000256" key="3">
    <source>
        <dbReference type="ARBA" id="ARBA00022857"/>
    </source>
</evidence>
<dbReference type="AlphaFoldDB" id="A0A9Q9AZA5"/>
<dbReference type="GO" id="GO:0050660">
    <property type="term" value="F:flavin adenine dinucleotide binding"/>
    <property type="evidence" value="ECO:0007669"/>
    <property type="project" value="InterPro"/>
</dbReference>
<dbReference type="PANTHER" id="PTHR43098">
    <property type="entry name" value="L-ORNITHINE N(5)-MONOOXYGENASE-RELATED"/>
    <property type="match status" value="1"/>
</dbReference>
<dbReference type="GO" id="GO:0050661">
    <property type="term" value="F:NADP binding"/>
    <property type="evidence" value="ECO:0007669"/>
    <property type="project" value="InterPro"/>
</dbReference>
<dbReference type="Gene3D" id="3.50.50.60">
    <property type="entry name" value="FAD/NAD(P)-binding domain"/>
    <property type="match status" value="2"/>
</dbReference>
<dbReference type="InterPro" id="IPR036188">
    <property type="entry name" value="FAD/NAD-bd_sf"/>
</dbReference>
<protein>
    <submittedName>
        <fullName evidence="5">Flavin monooxygenase, FAD/NAD(P)-binding domain superfamily</fullName>
    </submittedName>
</protein>
<evidence type="ECO:0000313" key="6">
    <source>
        <dbReference type="Proteomes" id="UP001056384"/>
    </source>
</evidence>
<evidence type="ECO:0000256" key="2">
    <source>
        <dbReference type="ARBA" id="ARBA00022827"/>
    </source>
</evidence>
<name>A0A9Q9AZA5_9PEZI</name>
<dbReference type="SUPFAM" id="SSF51905">
    <property type="entry name" value="FAD/NAD(P)-binding domain"/>
    <property type="match status" value="1"/>
</dbReference>
<dbReference type="Proteomes" id="UP001056384">
    <property type="component" value="Chromosome 7"/>
</dbReference>
<sequence length="539" mass="60964">MTAQPDYEGVAVGTGFGGLYALYLLKQLGLKVRGIESAPDVGGTWYWNRYPGARSDVTSDTYRYSNVFDNELLLTHDWPHNYLTQPELQSYFQAVARKHELYPLISFNSDLKAAHWDDEDGFWKLEISTGEKFTTRYLVTSIGILHKPKIPDIPGLDTFKGQITHSSKWTPEIEWEGKRVAVIGSGASGVQLTSALAEKAKELTQFIRHAQYVLPAQLRPVSPDERKSINDKYDKIWEDVWNSAVGFGFDEPARPALSVSAEERHKIFQDLWDQGSGFRFLFGGFSDLATDEAANKEAINFIHNKIKETVKDLKKAEVLLSNDWFARRPLTDDNYYERFNQDNVHAVDITKNPIVSVVPEGIKTADGQLHEFDLIVFATGFDSVDGSYFRIDFRGLHNTSLPTHWSLGPHSHTGATTSLFPNLFFVNGPGVPFANNPPVTEESARFAADLIARAEEKRKDGSGRFKGIVESTQEADEKWLETMRVVAGQTLFARTGSWFFGENVEGRVKSPRFYFGGIGNWRREMKRVKEEGYEGFVFR</sequence>
<organism evidence="5 6">
    <name type="scientific">Septoria linicola</name>
    <dbReference type="NCBI Taxonomy" id="215465"/>
    <lineage>
        <taxon>Eukaryota</taxon>
        <taxon>Fungi</taxon>
        <taxon>Dikarya</taxon>
        <taxon>Ascomycota</taxon>
        <taxon>Pezizomycotina</taxon>
        <taxon>Dothideomycetes</taxon>
        <taxon>Dothideomycetidae</taxon>
        <taxon>Mycosphaerellales</taxon>
        <taxon>Mycosphaerellaceae</taxon>
        <taxon>Septoria</taxon>
    </lineage>
</organism>
<dbReference type="InterPro" id="IPR050775">
    <property type="entry name" value="FAD-binding_Monooxygenases"/>
</dbReference>
<dbReference type="GO" id="GO:0004499">
    <property type="term" value="F:N,N-dimethylaniline monooxygenase activity"/>
    <property type="evidence" value="ECO:0007669"/>
    <property type="project" value="InterPro"/>
</dbReference>
<dbReference type="Pfam" id="PF00743">
    <property type="entry name" value="FMO-like"/>
    <property type="match status" value="1"/>
</dbReference>
<dbReference type="PRINTS" id="PR00411">
    <property type="entry name" value="PNDRDTASEI"/>
</dbReference>
<evidence type="ECO:0000256" key="1">
    <source>
        <dbReference type="ARBA" id="ARBA00022630"/>
    </source>
</evidence>
<dbReference type="EMBL" id="CP099424">
    <property type="protein sequence ID" value="USW55270.1"/>
    <property type="molecule type" value="Genomic_DNA"/>
</dbReference>
<keyword evidence="2" id="KW-0274">FAD</keyword>
<dbReference type="OrthoDB" id="66881at2759"/>
<evidence type="ECO:0000256" key="4">
    <source>
        <dbReference type="ARBA" id="ARBA00023002"/>
    </source>
</evidence>
<dbReference type="InterPro" id="IPR020946">
    <property type="entry name" value="Flavin_mOase-like"/>
</dbReference>
<keyword evidence="4" id="KW-0560">Oxidoreductase</keyword>
<keyword evidence="1" id="KW-0285">Flavoprotein</keyword>
<gene>
    <name evidence="5" type="ORF">Slin15195_G085890</name>
</gene>
<accession>A0A9Q9AZA5</accession>
<proteinExistence type="predicted"/>
<reference evidence="5" key="1">
    <citation type="submission" date="2022-06" db="EMBL/GenBank/DDBJ databases">
        <title>Complete genome sequences of two strains of the flax pathogen Septoria linicola.</title>
        <authorList>
            <person name="Lapalu N."/>
            <person name="Simon A."/>
            <person name="Demenou B."/>
            <person name="Paumier D."/>
            <person name="Guillot M.-P."/>
            <person name="Gout L."/>
            <person name="Valade R."/>
        </authorList>
    </citation>
    <scope>NUCLEOTIDE SEQUENCE</scope>
    <source>
        <strain evidence="5">SE15195</strain>
    </source>
</reference>